<gene>
    <name evidence="2" type="ORF">JG687_00008540</name>
</gene>
<protein>
    <submittedName>
        <fullName evidence="2">Uncharacterized protein</fullName>
    </submittedName>
</protein>
<evidence type="ECO:0000313" key="2">
    <source>
        <dbReference type="EMBL" id="KAG6959862.1"/>
    </source>
</evidence>
<feature type="region of interest" description="Disordered" evidence="1">
    <location>
        <begin position="1"/>
        <end position="20"/>
    </location>
</feature>
<feature type="non-terminal residue" evidence="2">
    <location>
        <position position="1"/>
    </location>
</feature>
<sequence length="125" mass="14443">SSAQPAPPPWPSFPPPPPRPTFTSAQVTGFYFQPCRDDNDEVILEYFRCRCGTVRKQTRRNGLTNLMQHAEMPEATTAETGSLLNYVRRTSHMLYGWLLWTSMSNLPLSFCENRTTRRYVNHSFL</sequence>
<evidence type="ECO:0000313" key="3">
    <source>
        <dbReference type="Proteomes" id="UP000688947"/>
    </source>
</evidence>
<proteinExistence type="predicted"/>
<dbReference type="AlphaFoldDB" id="A0A8T1UHF9"/>
<dbReference type="EMBL" id="JAENGZ010000414">
    <property type="protein sequence ID" value="KAG6959862.1"/>
    <property type="molecule type" value="Genomic_DNA"/>
</dbReference>
<dbReference type="Proteomes" id="UP000688947">
    <property type="component" value="Unassembled WGS sequence"/>
</dbReference>
<name>A0A8T1UHF9_9STRA</name>
<dbReference type="OrthoDB" id="111120at2759"/>
<organism evidence="2 3">
    <name type="scientific">Phytophthora cactorum</name>
    <dbReference type="NCBI Taxonomy" id="29920"/>
    <lineage>
        <taxon>Eukaryota</taxon>
        <taxon>Sar</taxon>
        <taxon>Stramenopiles</taxon>
        <taxon>Oomycota</taxon>
        <taxon>Peronosporomycetes</taxon>
        <taxon>Peronosporales</taxon>
        <taxon>Peronosporaceae</taxon>
        <taxon>Phytophthora</taxon>
    </lineage>
</organism>
<accession>A0A8T1UHF9</accession>
<comment type="caution">
    <text evidence="2">The sequence shown here is derived from an EMBL/GenBank/DDBJ whole genome shotgun (WGS) entry which is preliminary data.</text>
</comment>
<reference evidence="2" key="1">
    <citation type="submission" date="2021-01" db="EMBL/GenBank/DDBJ databases">
        <title>Phytophthora aleatoria, a newly-described species from Pinus radiata is distinct from Phytophthora cactorum isolates based on comparative genomics.</title>
        <authorList>
            <person name="Mcdougal R."/>
            <person name="Panda P."/>
            <person name="Williams N."/>
            <person name="Studholme D.J."/>
        </authorList>
    </citation>
    <scope>NUCLEOTIDE SEQUENCE</scope>
    <source>
        <strain evidence="2">NZFS 3830</strain>
    </source>
</reference>
<evidence type="ECO:0000256" key="1">
    <source>
        <dbReference type="SAM" id="MobiDB-lite"/>
    </source>
</evidence>